<gene>
    <name evidence="1" type="ORF">WOLCODRAFT_139924</name>
</gene>
<organism evidence="1 2">
    <name type="scientific">Wolfiporia cocos (strain MD-104)</name>
    <name type="common">Brown rot fungus</name>
    <dbReference type="NCBI Taxonomy" id="742152"/>
    <lineage>
        <taxon>Eukaryota</taxon>
        <taxon>Fungi</taxon>
        <taxon>Dikarya</taxon>
        <taxon>Basidiomycota</taxon>
        <taxon>Agaricomycotina</taxon>
        <taxon>Agaricomycetes</taxon>
        <taxon>Polyporales</taxon>
        <taxon>Phaeolaceae</taxon>
        <taxon>Wolfiporia</taxon>
    </lineage>
</organism>
<accession>A0A2H3J0N0</accession>
<dbReference type="STRING" id="742152.A0A2H3J0N0"/>
<evidence type="ECO:0000313" key="1">
    <source>
        <dbReference type="EMBL" id="PCH35521.1"/>
    </source>
</evidence>
<proteinExistence type="predicted"/>
<dbReference type="Proteomes" id="UP000218811">
    <property type="component" value="Unassembled WGS sequence"/>
</dbReference>
<protein>
    <submittedName>
        <fullName evidence="1">Uncharacterized protein</fullName>
    </submittedName>
</protein>
<keyword evidence="2" id="KW-1185">Reference proteome</keyword>
<evidence type="ECO:0000313" key="2">
    <source>
        <dbReference type="Proteomes" id="UP000218811"/>
    </source>
</evidence>
<sequence length="209" mass="23551">MPLISSQHAVVDDDYNPRNVDDVFLAQGILIECGRIPVEVANQILSIAEYWVRIVEERDDEVVACAKSATIVDILYMSLTITGYMPVKPLRKVVFITRSHDQGWSSSGVGTKGTYHGSYTWFEAGGEAGPLQSLPASDLTPRIVQYNIHASWTPRTHVNTWSVHHNPDDRKWLEQFKTGDKLHLYAKAQFPGWENNVESGRIEAYYACV</sequence>
<dbReference type="OMA" id="KEHTIVW"/>
<name>A0A2H3J0N0_WOLCO</name>
<reference evidence="1 2" key="1">
    <citation type="journal article" date="2012" name="Science">
        <title>The Paleozoic origin of enzymatic lignin decomposition reconstructed from 31 fungal genomes.</title>
        <authorList>
            <person name="Floudas D."/>
            <person name="Binder M."/>
            <person name="Riley R."/>
            <person name="Barry K."/>
            <person name="Blanchette R.A."/>
            <person name="Henrissat B."/>
            <person name="Martinez A.T."/>
            <person name="Otillar R."/>
            <person name="Spatafora J.W."/>
            <person name="Yadav J.S."/>
            <person name="Aerts A."/>
            <person name="Benoit I."/>
            <person name="Boyd A."/>
            <person name="Carlson A."/>
            <person name="Copeland A."/>
            <person name="Coutinho P.M."/>
            <person name="de Vries R.P."/>
            <person name="Ferreira P."/>
            <person name="Findley K."/>
            <person name="Foster B."/>
            <person name="Gaskell J."/>
            <person name="Glotzer D."/>
            <person name="Gorecki P."/>
            <person name="Heitman J."/>
            <person name="Hesse C."/>
            <person name="Hori C."/>
            <person name="Igarashi K."/>
            <person name="Jurgens J.A."/>
            <person name="Kallen N."/>
            <person name="Kersten P."/>
            <person name="Kohler A."/>
            <person name="Kuees U."/>
            <person name="Kumar T.K.A."/>
            <person name="Kuo A."/>
            <person name="LaButti K."/>
            <person name="Larrondo L.F."/>
            <person name="Lindquist E."/>
            <person name="Ling A."/>
            <person name="Lombard V."/>
            <person name="Lucas S."/>
            <person name="Lundell T."/>
            <person name="Martin R."/>
            <person name="McLaughlin D.J."/>
            <person name="Morgenstern I."/>
            <person name="Morin E."/>
            <person name="Murat C."/>
            <person name="Nagy L.G."/>
            <person name="Nolan M."/>
            <person name="Ohm R.A."/>
            <person name="Patyshakuliyeva A."/>
            <person name="Rokas A."/>
            <person name="Ruiz-Duenas F.J."/>
            <person name="Sabat G."/>
            <person name="Salamov A."/>
            <person name="Samejima M."/>
            <person name="Schmutz J."/>
            <person name="Slot J.C."/>
            <person name="St John F."/>
            <person name="Stenlid J."/>
            <person name="Sun H."/>
            <person name="Sun S."/>
            <person name="Syed K."/>
            <person name="Tsang A."/>
            <person name="Wiebenga A."/>
            <person name="Young D."/>
            <person name="Pisabarro A."/>
            <person name="Eastwood D.C."/>
            <person name="Martin F."/>
            <person name="Cullen D."/>
            <person name="Grigoriev I.V."/>
            <person name="Hibbett D.S."/>
        </authorList>
    </citation>
    <scope>NUCLEOTIDE SEQUENCE [LARGE SCALE GENOMIC DNA]</scope>
    <source>
        <strain evidence="1 2">MD-104</strain>
    </source>
</reference>
<dbReference type="EMBL" id="KB467854">
    <property type="protein sequence ID" value="PCH35521.1"/>
    <property type="molecule type" value="Genomic_DNA"/>
</dbReference>
<dbReference type="OrthoDB" id="66095at2759"/>
<dbReference type="AlphaFoldDB" id="A0A2H3J0N0"/>